<keyword evidence="11" id="KW-1003">Cell membrane</keyword>
<dbReference type="STRING" id="551996.SAMN05192573_112161"/>
<feature type="transmembrane region" description="Helical" evidence="11">
    <location>
        <begin position="333"/>
        <end position="355"/>
    </location>
</feature>
<accession>A0A1G8F5K9</accession>
<reference evidence="14" key="1">
    <citation type="submission" date="2016-10" db="EMBL/GenBank/DDBJ databases">
        <authorList>
            <person name="Varghese N."/>
            <person name="Submissions S."/>
        </authorList>
    </citation>
    <scope>NUCLEOTIDE SEQUENCE [LARGE SCALE GENOMIC DNA]</scope>
    <source>
        <strain evidence="14">Gh-67</strain>
    </source>
</reference>
<feature type="transmembrane region" description="Helical" evidence="11">
    <location>
        <begin position="287"/>
        <end position="312"/>
    </location>
</feature>
<evidence type="ECO:0000256" key="8">
    <source>
        <dbReference type="ARBA" id="ARBA00023065"/>
    </source>
</evidence>
<evidence type="ECO:0000256" key="4">
    <source>
        <dbReference type="ARBA" id="ARBA00022547"/>
    </source>
</evidence>
<dbReference type="AlphaFoldDB" id="A0A1G8F5K9"/>
<keyword evidence="5 11" id="KW-0812">Transmembrane</keyword>
<keyword evidence="9 11" id="KW-0472">Membrane</keyword>
<feature type="transmembrane region" description="Helical" evidence="11">
    <location>
        <begin position="255"/>
        <end position="275"/>
    </location>
</feature>
<gene>
    <name evidence="11" type="primary">atpB</name>
    <name evidence="13" type="ORF">SAMN05192573_112161</name>
</gene>
<dbReference type="InterPro" id="IPR035908">
    <property type="entry name" value="F0_ATP_A_sf"/>
</dbReference>
<evidence type="ECO:0000256" key="5">
    <source>
        <dbReference type="ARBA" id="ARBA00022692"/>
    </source>
</evidence>
<evidence type="ECO:0000313" key="14">
    <source>
        <dbReference type="Proteomes" id="UP000199705"/>
    </source>
</evidence>
<dbReference type="Gene3D" id="1.20.120.220">
    <property type="entry name" value="ATP synthase, F0 complex, subunit A"/>
    <property type="match status" value="1"/>
</dbReference>
<sequence length="360" mass="40125">MDFRPVLNSKKITLGIVLSVFSLFVSVKALALQEKNPAEPATETKEEAKFDPTETIMEHISDSHYFHIGGKLAMPLPVILYTDKGLEVFMSSVFEEGEKIHGGKYYKYALVHDKIKAVTGEDKTEDTAAKVFDLSITKNVASMLMSVFALLLIFLSVASAYRKRIGKAPKGLQSFLEPVILFVRDEIALPNIGYKYARFMPLLLTVFFFILINNLIGLVPFFPGGSNLTGNIAVTMVLAVITLLVVNFNGNKHYWAHIFVPSSVPVWLWPLWWVVEILGIFSKPFALMIRLFANITAGHIIVLSLISLIFVFKSVAIAPVSVAFVVFMDVLELLVAMLQAFIFTLLTALFIGTAIEEHHH</sequence>
<evidence type="ECO:0000256" key="6">
    <source>
        <dbReference type="ARBA" id="ARBA00022781"/>
    </source>
</evidence>
<keyword evidence="3 11" id="KW-0813">Transport</keyword>
<feature type="transmembrane region" description="Helical" evidence="11">
    <location>
        <begin position="140"/>
        <end position="161"/>
    </location>
</feature>
<evidence type="ECO:0000256" key="1">
    <source>
        <dbReference type="ARBA" id="ARBA00004141"/>
    </source>
</evidence>
<keyword evidence="7 11" id="KW-1133">Transmembrane helix</keyword>
<dbReference type="NCBIfam" id="TIGR01131">
    <property type="entry name" value="ATP_synt_6_or_A"/>
    <property type="match status" value="1"/>
</dbReference>
<dbReference type="SUPFAM" id="SSF81336">
    <property type="entry name" value="F1F0 ATP synthase subunit A"/>
    <property type="match status" value="1"/>
</dbReference>
<comment type="subcellular location">
    <subcellularLocation>
        <location evidence="11 12">Cell membrane</location>
        <topology evidence="11 12">Multi-pass membrane protein</topology>
    </subcellularLocation>
    <subcellularLocation>
        <location evidence="1">Membrane</location>
        <topology evidence="1">Multi-pass membrane protein</topology>
    </subcellularLocation>
</comment>
<evidence type="ECO:0000256" key="12">
    <source>
        <dbReference type="RuleBase" id="RU000483"/>
    </source>
</evidence>
<dbReference type="PANTHER" id="PTHR11410">
    <property type="entry name" value="ATP SYNTHASE SUBUNIT A"/>
    <property type="match status" value="1"/>
</dbReference>
<proteinExistence type="inferred from homology"/>
<dbReference type="RefSeq" id="WP_091171877.1">
    <property type="nucleotide sequence ID" value="NZ_FNCG01000012.1"/>
</dbReference>
<dbReference type="CDD" id="cd00310">
    <property type="entry name" value="ATP-synt_Fo_a_6"/>
    <property type="match status" value="1"/>
</dbReference>
<keyword evidence="6 11" id="KW-0375">Hydrogen ion transport</keyword>
<dbReference type="PRINTS" id="PR00123">
    <property type="entry name" value="ATPASEA"/>
</dbReference>
<evidence type="ECO:0000313" key="13">
    <source>
        <dbReference type="EMBL" id="SDH77392.1"/>
    </source>
</evidence>
<dbReference type="EMBL" id="FNCG01000012">
    <property type="protein sequence ID" value="SDH77392.1"/>
    <property type="molecule type" value="Genomic_DNA"/>
</dbReference>
<feature type="transmembrane region" description="Helical" evidence="11">
    <location>
        <begin position="202"/>
        <end position="222"/>
    </location>
</feature>
<keyword evidence="10 11" id="KW-0066">ATP synthesis</keyword>
<evidence type="ECO:0000256" key="9">
    <source>
        <dbReference type="ARBA" id="ARBA00023136"/>
    </source>
</evidence>
<evidence type="ECO:0000256" key="3">
    <source>
        <dbReference type="ARBA" id="ARBA00022448"/>
    </source>
</evidence>
<dbReference type="GO" id="GO:0046933">
    <property type="term" value="F:proton-transporting ATP synthase activity, rotational mechanism"/>
    <property type="evidence" value="ECO:0007669"/>
    <property type="project" value="UniProtKB-UniRule"/>
</dbReference>
<organism evidence="13 14">
    <name type="scientific">Mucilaginibacter gossypii</name>
    <dbReference type="NCBI Taxonomy" id="551996"/>
    <lineage>
        <taxon>Bacteria</taxon>
        <taxon>Pseudomonadati</taxon>
        <taxon>Bacteroidota</taxon>
        <taxon>Sphingobacteriia</taxon>
        <taxon>Sphingobacteriales</taxon>
        <taxon>Sphingobacteriaceae</taxon>
        <taxon>Mucilaginibacter</taxon>
    </lineage>
</organism>
<dbReference type="GO" id="GO:0005886">
    <property type="term" value="C:plasma membrane"/>
    <property type="evidence" value="ECO:0007669"/>
    <property type="project" value="UniProtKB-SubCell"/>
</dbReference>
<dbReference type="HAMAP" id="MF_01393">
    <property type="entry name" value="ATP_synth_a_bact"/>
    <property type="match status" value="1"/>
</dbReference>
<keyword evidence="4 11" id="KW-0138">CF(0)</keyword>
<evidence type="ECO:0000256" key="7">
    <source>
        <dbReference type="ARBA" id="ARBA00022989"/>
    </source>
</evidence>
<dbReference type="InterPro" id="IPR000568">
    <property type="entry name" value="ATP_synth_F0_asu"/>
</dbReference>
<keyword evidence="14" id="KW-1185">Reference proteome</keyword>
<dbReference type="Pfam" id="PF00119">
    <property type="entry name" value="ATP-synt_A"/>
    <property type="match status" value="1"/>
</dbReference>
<evidence type="ECO:0000256" key="11">
    <source>
        <dbReference type="HAMAP-Rule" id="MF_01393"/>
    </source>
</evidence>
<feature type="transmembrane region" description="Helical" evidence="11">
    <location>
        <begin position="12"/>
        <end position="31"/>
    </location>
</feature>
<evidence type="ECO:0000256" key="2">
    <source>
        <dbReference type="ARBA" id="ARBA00006810"/>
    </source>
</evidence>
<comment type="similarity">
    <text evidence="2 11 12">Belongs to the ATPase A chain family.</text>
</comment>
<evidence type="ECO:0000256" key="10">
    <source>
        <dbReference type="ARBA" id="ARBA00023310"/>
    </source>
</evidence>
<keyword evidence="8 11" id="KW-0406">Ion transport</keyword>
<protein>
    <recommendedName>
        <fullName evidence="11 12">ATP synthase subunit a</fullName>
    </recommendedName>
    <alternativeName>
        <fullName evidence="11">ATP synthase F0 sector subunit a</fullName>
    </alternativeName>
    <alternativeName>
        <fullName evidence="11">F-ATPase subunit 6</fullName>
    </alternativeName>
</protein>
<name>A0A1G8F5K9_9SPHI</name>
<dbReference type="PANTHER" id="PTHR11410:SF0">
    <property type="entry name" value="ATP SYNTHASE SUBUNIT A"/>
    <property type="match status" value="1"/>
</dbReference>
<comment type="function">
    <text evidence="11 12">Key component of the proton channel; it plays a direct role in the translocation of protons across the membrane.</text>
</comment>
<dbReference type="Proteomes" id="UP000199705">
    <property type="component" value="Unassembled WGS sequence"/>
</dbReference>
<dbReference type="InterPro" id="IPR045083">
    <property type="entry name" value="ATP_synth_F0_asu_bact/mt"/>
</dbReference>
<dbReference type="GO" id="GO:0045259">
    <property type="term" value="C:proton-transporting ATP synthase complex"/>
    <property type="evidence" value="ECO:0007669"/>
    <property type="project" value="UniProtKB-KW"/>
</dbReference>
<feature type="transmembrane region" description="Helical" evidence="11">
    <location>
        <begin position="228"/>
        <end position="248"/>
    </location>
</feature>